<evidence type="ECO:0000313" key="2">
    <source>
        <dbReference type="EMBL" id="KAF1999896.1"/>
    </source>
</evidence>
<reference evidence="2" key="1">
    <citation type="journal article" date="2020" name="Stud. Mycol.">
        <title>101 Dothideomycetes genomes: a test case for predicting lifestyles and emergence of pathogens.</title>
        <authorList>
            <person name="Haridas S."/>
            <person name="Albert R."/>
            <person name="Binder M."/>
            <person name="Bloem J."/>
            <person name="Labutti K."/>
            <person name="Salamov A."/>
            <person name="Andreopoulos B."/>
            <person name="Baker S."/>
            <person name="Barry K."/>
            <person name="Bills G."/>
            <person name="Bluhm B."/>
            <person name="Cannon C."/>
            <person name="Castanera R."/>
            <person name="Culley D."/>
            <person name="Daum C."/>
            <person name="Ezra D."/>
            <person name="Gonzalez J."/>
            <person name="Henrissat B."/>
            <person name="Kuo A."/>
            <person name="Liang C."/>
            <person name="Lipzen A."/>
            <person name="Lutzoni F."/>
            <person name="Magnuson J."/>
            <person name="Mondo S."/>
            <person name="Nolan M."/>
            <person name="Ohm R."/>
            <person name="Pangilinan J."/>
            <person name="Park H.-J."/>
            <person name="Ramirez L."/>
            <person name="Alfaro M."/>
            <person name="Sun H."/>
            <person name="Tritt A."/>
            <person name="Yoshinaga Y."/>
            <person name="Zwiers L.-H."/>
            <person name="Turgeon B."/>
            <person name="Goodwin S."/>
            <person name="Spatafora J."/>
            <person name="Crous P."/>
            <person name="Grigoriev I."/>
        </authorList>
    </citation>
    <scope>NUCLEOTIDE SEQUENCE</scope>
    <source>
        <strain evidence="2">CBS 123094</strain>
    </source>
</reference>
<evidence type="ECO:0000256" key="1">
    <source>
        <dbReference type="SAM" id="MobiDB-lite"/>
    </source>
</evidence>
<evidence type="ECO:0000313" key="3">
    <source>
        <dbReference type="Proteomes" id="UP000799779"/>
    </source>
</evidence>
<sequence length="94" mass="10135">MGRATLRTRKAMVQSLVLVVGCSNNGGMKSRSRLGSCGRGVGRPRPNTYPSAERPSIHGCNLLLGEKPKHPDKPTTISVSRQISSDATSRGEMW</sequence>
<accession>A0A6A5WQN1</accession>
<protein>
    <submittedName>
        <fullName evidence="2">Uncharacterized protein</fullName>
    </submittedName>
</protein>
<dbReference type="Proteomes" id="UP000799779">
    <property type="component" value="Unassembled WGS sequence"/>
</dbReference>
<keyword evidence="3" id="KW-1185">Reference proteome</keyword>
<proteinExistence type="predicted"/>
<dbReference type="AlphaFoldDB" id="A0A6A5WQN1"/>
<dbReference type="PROSITE" id="PS51257">
    <property type="entry name" value="PROKAR_LIPOPROTEIN"/>
    <property type="match status" value="1"/>
</dbReference>
<feature type="region of interest" description="Disordered" evidence="1">
    <location>
        <begin position="33"/>
        <end position="94"/>
    </location>
</feature>
<name>A0A6A5WQN1_9PLEO</name>
<dbReference type="EMBL" id="ML977592">
    <property type="protein sequence ID" value="KAF1999896.1"/>
    <property type="molecule type" value="Genomic_DNA"/>
</dbReference>
<gene>
    <name evidence="2" type="ORF">P154DRAFT_211210</name>
</gene>
<feature type="compositionally biased region" description="Polar residues" evidence="1">
    <location>
        <begin position="75"/>
        <end position="88"/>
    </location>
</feature>
<organism evidence="2 3">
    <name type="scientific">Amniculicola lignicola CBS 123094</name>
    <dbReference type="NCBI Taxonomy" id="1392246"/>
    <lineage>
        <taxon>Eukaryota</taxon>
        <taxon>Fungi</taxon>
        <taxon>Dikarya</taxon>
        <taxon>Ascomycota</taxon>
        <taxon>Pezizomycotina</taxon>
        <taxon>Dothideomycetes</taxon>
        <taxon>Pleosporomycetidae</taxon>
        <taxon>Pleosporales</taxon>
        <taxon>Amniculicolaceae</taxon>
        <taxon>Amniculicola</taxon>
    </lineage>
</organism>